<feature type="transmembrane region" description="Helical" evidence="1">
    <location>
        <begin position="34"/>
        <end position="53"/>
    </location>
</feature>
<comment type="caution">
    <text evidence="2">The sequence shown here is derived from an EMBL/GenBank/DDBJ whole genome shotgun (WGS) entry which is preliminary data.</text>
</comment>
<evidence type="ECO:0000256" key="1">
    <source>
        <dbReference type="SAM" id="Phobius"/>
    </source>
</evidence>
<evidence type="ECO:0000313" key="3">
    <source>
        <dbReference type="Proteomes" id="UP000023152"/>
    </source>
</evidence>
<dbReference type="AlphaFoldDB" id="X6MSS3"/>
<keyword evidence="3" id="KW-1185">Reference proteome</keyword>
<keyword evidence="1" id="KW-1133">Transmembrane helix</keyword>
<proteinExistence type="predicted"/>
<accession>X6MSS3</accession>
<reference evidence="2 3" key="1">
    <citation type="journal article" date="2013" name="Curr. Biol.">
        <title>The Genome of the Foraminiferan Reticulomyxa filosa.</title>
        <authorList>
            <person name="Glockner G."/>
            <person name="Hulsmann N."/>
            <person name="Schleicher M."/>
            <person name="Noegel A.A."/>
            <person name="Eichinger L."/>
            <person name="Gallinger C."/>
            <person name="Pawlowski J."/>
            <person name="Sierra R."/>
            <person name="Euteneuer U."/>
            <person name="Pillet L."/>
            <person name="Moustafa A."/>
            <person name="Platzer M."/>
            <person name="Groth M."/>
            <person name="Szafranski K."/>
            <person name="Schliwa M."/>
        </authorList>
    </citation>
    <scope>NUCLEOTIDE SEQUENCE [LARGE SCALE GENOMIC DNA]</scope>
</reference>
<feature type="transmembrane region" description="Helical" evidence="1">
    <location>
        <begin position="144"/>
        <end position="162"/>
    </location>
</feature>
<feature type="transmembrane region" description="Helical" evidence="1">
    <location>
        <begin position="375"/>
        <end position="394"/>
    </location>
</feature>
<feature type="transmembrane region" description="Helical" evidence="1">
    <location>
        <begin position="197"/>
        <end position="217"/>
    </location>
</feature>
<protein>
    <submittedName>
        <fullName evidence="2">Uncharacterized protein</fullName>
    </submittedName>
</protein>
<dbReference type="EMBL" id="ASPP01017447">
    <property type="protein sequence ID" value="ETO17023.1"/>
    <property type="molecule type" value="Genomic_DNA"/>
</dbReference>
<feature type="transmembrane region" description="Helical" evidence="1">
    <location>
        <begin position="343"/>
        <end position="363"/>
    </location>
</feature>
<dbReference type="Proteomes" id="UP000023152">
    <property type="component" value="Unassembled WGS sequence"/>
</dbReference>
<feature type="transmembrane region" description="Helical" evidence="1">
    <location>
        <begin position="73"/>
        <end position="93"/>
    </location>
</feature>
<keyword evidence="1" id="KW-0472">Membrane</keyword>
<feature type="transmembrane region" description="Helical" evidence="1">
    <location>
        <begin position="237"/>
        <end position="257"/>
    </location>
</feature>
<sequence>MKFIIFSNLFGLAKKPKKYILLNIYIQLLEKCTFYQILWVGYLLQFIVGYYFISSLSFSFVQRALLDQLIVELFFSPVNLHFIVIPFVLAKTIHLYTTKKKYSDDTTMLLGMCDYFIRIECNGSAKQRKLRRQQHHNCKKEKDIIVCHFIFYLWLGWFFHGLQSKKKKKRYSLFLRRMFLAFKETVFGYSKKSYKMTAGVIIVNGVVTMLMCAWMMIRGYTSEENVQENFKPKATGALLLWGIIGLFLSVLLTVMFVRKLFELVKTDVEMAASTATTTVTVTVTTIENLGNAGSLPSPNLFSTFAVTSRSISSLSFDRQMQVDHSASEFQMQHRQLIKTITKYCLLNGTAAFATWMGPFLFILRFQTGIGHINTLLNSVICCCVIVSACVYLQFSCTQPTYARVCHFCHHYCFQCVKGWMLFKLQPPHPPNADIQSIPDFIPPPSIDLQAHTLEAQSDYTNQ</sequence>
<keyword evidence="1" id="KW-0812">Transmembrane</keyword>
<organism evidence="2 3">
    <name type="scientific">Reticulomyxa filosa</name>
    <dbReference type="NCBI Taxonomy" id="46433"/>
    <lineage>
        <taxon>Eukaryota</taxon>
        <taxon>Sar</taxon>
        <taxon>Rhizaria</taxon>
        <taxon>Retaria</taxon>
        <taxon>Foraminifera</taxon>
        <taxon>Monothalamids</taxon>
        <taxon>Reticulomyxidae</taxon>
        <taxon>Reticulomyxa</taxon>
    </lineage>
</organism>
<evidence type="ECO:0000313" key="2">
    <source>
        <dbReference type="EMBL" id="ETO17023.1"/>
    </source>
</evidence>
<name>X6MSS3_RETFI</name>
<gene>
    <name evidence="2" type="ORF">RFI_20314</name>
</gene>